<dbReference type="InterPro" id="IPR045336">
    <property type="entry name" value="MmgE_PrpD_N"/>
</dbReference>
<evidence type="ECO:0000313" key="5">
    <source>
        <dbReference type="Proteomes" id="UP001596504"/>
    </source>
</evidence>
<sequence length="402" mass="41297">MASIASSLAQWATGFEPTEEDLALARRSLLDTTAVALAAREHPATGVAAGLPEAARWAVAAHVLDFDDLHVGSTAHVSAVIVPAVLASGGEARAYLAGAGVMARLGNALGWSHYTAGWHATCTAGAPAAAVAASAAMGLPAERLAIAMALAVPAAGGVREAFGTHGKSLQVGFAADAGVRAARLAAAGATADPRAVDAWFELVGGRGEPELAGPAVPGGLAIKVFPCCYAMQRPIAALREIREQVRGDVLAVRVRTPKSTVTPLIHDRPVTGLQAKFSMPYAVATALLDDYPDFAAFTDEAVNRPAARRLMRGVAADYPDTAADGLLAGEVVVEVEHDGATLRVDLAHPPGAPARPPTGPELADKLAACGEDVPGLLADPDWARVRELLSRTFPPEREGASR</sequence>
<evidence type="ECO:0000313" key="4">
    <source>
        <dbReference type="EMBL" id="MFC7340239.1"/>
    </source>
</evidence>
<evidence type="ECO:0000256" key="1">
    <source>
        <dbReference type="ARBA" id="ARBA00006174"/>
    </source>
</evidence>
<dbReference type="InterPro" id="IPR042188">
    <property type="entry name" value="MmgE/PrpD_sf_2"/>
</dbReference>
<dbReference type="SUPFAM" id="SSF103378">
    <property type="entry name" value="2-methylcitrate dehydratase PrpD"/>
    <property type="match status" value="1"/>
</dbReference>
<protein>
    <submittedName>
        <fullName evidence="4">MmgE/PrpD family protein</fullName>
    </submittedName>
</protein>
<evidence type="ECO:0000259" key="2">
    <source>
        <dbReference type="Pfam" id="PF03972"/>
    </source>
</evidence>
<dbReference type="PANTHER" id="PTHR16943:SF8">
    <property type="entry name" value="2-METHYLCITRATE DEHYDRATASE"/>
    <property type="match status" value="1"/>
</dbReference>
<proteinExistence type="inferred from homology"/>
<name>A0ABW2LEK5_9PSEU</name>
<dbReference type="InterPro" id="IPR036148">
    <property type="entry name" value="MmgE/PrpD_sf"/>
</dbReference>
<dbReference type="Gene3D" id="3.30.1330.120">
    <property type="entry name" value="2-methylcitrate dehydratase PrpD"/>
    <property type="match status" value="1"/>
</dbReference>
<dbReference type="InterPro" id="IPR042183">
    <property type="entry name" value="MmgE/PrpD_sf_1"/>
</dbReference>
<accession>A0ABW2LEK5</accession>
<dbReference type="Pfam" id="PF03972">
    <property type="entry name" value="MmgE_PrpD_N"/>
    <property type="match status" value="1"/>
</dbReference>
<dbReference type="Proteomes" id="UP001596504">
    <property type="component" value="Unassembled WGS sequence"/>
</dbReference>
<dbReference type="InterPro" id="IPR045337">
    <property type="entry name" value="MmgE_PrpD_C"/>
</dbReference>
<comment type="similarity">
    <text evidence="1">Belongs to the PrpD family.</text>
</comment>
<dbReference type="InterPro" id="IPR005656">
    <property type="entry name" value="MmgE_PrpD"/>
</dbReference>
<dbReference type="Pfam" id="PF19305">
    <property type="entry name" value="MmgE_PrpD_C"/>
    <property type="match status" value="1"/>
</dbReference>
<dbReference type="EMBL" id="JBHTCJ010000001">
    <property type="protein sequence ID" value="MFC7340239.1"/>
    <property type="molecule type" value="Genomic_DNA"/>
</dbReference>
<keyword evidence="5" id="KW-1185">Reference proteome</keyword>
<feature type="domain" description="MmgE/PrpD N-terminal" evidence="2">
    <location>
        <begin position="58"/>
        <end position="196"/>
    </location>
</feature>
<reference evidence="5" key="1">
    <citation type="journal article" date="2019" name="Int. J. Syst. Evol. Microbiol.">
        <title>The Global Catalogue of Microorganisms (GCM) 10K type strain sequencing project: providing services to taxonomists for standard genome sequencing and annotation.</title>
        <authorList>
            <consortium name="The Broad Institute Genomics Platform"/>
            <consortium name="The Broad Institute Genome Sequencing Center for Infectious Disease"/>
            <person name="Wu L."/>
            <person name="Ma J."/>
        </authorList>
    </citation>
    <scope>NUCLEOTIDE SEQUENCE [LARGE SCALE GENOMIC DNA]</scope>
    <source>
        <strain evidence="5">WLHS5</strain>
    </source>
</reference>
<evidence type="ECO:0000259" key="3">
    <source>
        <dbReference type="Pfam" id="PF19305"/>
    </source>
</evidence>
<dbReference type="RefSeq" id="WP_380663800.1">
    <property type="nucleotide sequence ID" value="NZ_JBHTCJ010000001.1"/>
</dbReference>
<gene>
    <name evidence="4" type="ORF">ACFQRI_02360</name>
</gene>
<comment type="caution">
    <text evidence="4">The sequence shown here is derived from an EMBL/GenBank/DDBJ whole genome shotgun (WGS) entry which is preliminary data.</text>
</comment>
<dbReference type="PANTHER" id="PTHR16943">
    <property type="entry name" value="2-METHYLCITRATE DEHYDRATASE-RELATED"/>
    <property type="match status" value="1"/>
</dbReference>
<feature type="domain" description="MmgE/PrpD C-terminal" evidence="3">
    <location>
        <begin position="225"/>
        <end position="373"/>
    </location>
</feature>
<organism evidence="4 5">
    <name type="scientific">Saccharopolyspora griseoalba</name>
    <dbReference type="NCBI Taxonomy" id="1431848"/>
    <lineage>
        <taxon>Bacteria</taxon>
        <taxon>Bacillati</taxon>
        <taxon>Actinomycetota</taxon>
        <taxon>Actinomycetes</taxon>
        <taxon>Pseudonocardiales</taxon>
        <taxon>Pseudonocardiaceae</taxon>
        <taxon>Saccharopolyspora</taxon>
    </lineage>
</organism>
<dbReference type="Gene3D" id="1.10.4100.10">
    <property type="entry name" value="2-methylcitrate dehydratase PrpD"/>
    <property type="match status" value="1"/>
</dbReference>